<reference evidence="3" key="1">
    <citation type="submission" date="2022-11" db="UniProtKB">
        <authorList>
            <consortium name="WormBaseParasite"/>
        </authorList>
    </citation>
    <scope>IDENTIFICATION</scope>
</reference>
<proteinExistence type="predicted"/>
<protein>
    <submittedName>
        <fullName evidence="3">Uncharacterized protein</fullName>
    </submittedName>
</protein>
<name>A0A915P2Y8_9BILA</name>
<sequence>MVNAYKIDFDNSSTGHNCQFIPDEQTIVGNYLYVLDDYKAYVDQRMKEIFDEEYAQTILEDWIAPKGRRQRKSRGESSRQPQHPQKFTVYSSEDSGNHCEILNEF</sequence>
<evidence type="ECO:0000256" key="1">
    <source>
        <dbReference type="SAM" id="MobiDB-lite"/>
    </source>
</evidence>
<feature type="region of interest" description="Disordered" evidence="1">
    <location>
        <begin position="66"/>
        <end position="95"/>
    </location>
</feature>
<dbReference type="AlphaFoldDB" id="A0A915P2Y8"/>
<feature type="compositionally biased region" description="Polar residues" evidence="1">
    <location>
        <begin position="78"/>
        <end position="94"/>
    </location>
</feature>
<dbReference type="WBParaSite" id="scf7180000422250.g8632">
    <property type="protein sequence ID" value="scf7180000422250.g8632"/>
    <property type="gene ID" value="scf7180000422250.g8632"/>
</dbReference>
<keyword evidence="2" id="KW-1185">Reference proteome</keyword>
<accession>A0A915P2Y8</accession>
<evidence type="ECO:0000313" key="2">
    <source>
        <dbReference type="Proteomes" id="UP000887560"/>
    </source>
</evidence>
<organism evidence="2 3">
    <name type="scientific">Meloidogyne floridensis</name>
    <dbReference type="NCBI Taxonomy" id="298350"/>
    <lineage>
        <taxon>Eukaryota</taxon>
        <taxon>Metazoa</taxon>
        <taxon>Ecdysozoa</taxon>
        <taxon>Nematoda</taxon>
        <taxon>Chromadorea</taxon>
        <taxon>Rhabditida</taxon>
        <taxon>Tylenchina</taxon>
        <taxon>Tylenchomorpha</taxon>
        <taxon>Tylenchoidea</taxon>
        <taxon>Meloidogynidae</taxon>
        <taxon>Meloidogyninae</taxon>
        <taxon>Meloidogyne</taxon>
    </lineage>
</organism>
<evidence type="ECO:0000313" key="3">
    <source>
        <dbReference type="WBParaSite" id="scf7180000422250.g8632"/>
    </source>
</evidence>
<dbReference type="Proteomes" id="UP000887560">
    <property type="component" value="Unplaced"/>
</dbReference>